<evidence type="ECO:0000256" key="1">
    <source>
        <dbReference type="ARBA" id="ARBA00004141"/>
    </source>
</evidence>
<dbReference type="Pfam" id="PF03248">
    <property type="entry name" value="Rer1"/>
    <property type="match status" value="1"/>
</dbReference>
<evidence type="ECO:0000256" key="5">
    <source>
        <dbReference type="ARBA" id="ARBA00023136"/>
    </source>
</evidence>
<feature type="transmembrane region" description="Helical" evidence="7">
    <location>
        <begin position="36"/>
        <end position="53"/>
    </location>
</feature>
<evidence type="ECO:0000313" key="9">
    <source>
        <dbReference type="Proteomes" id="UP000674318"/>
    </source>
</evidence>
<protein>
    <recommendedName>
        <fullName evidence="6">Protein RER1</fullName>
    </recommendedName>
</protein>
<keyword evidence="3 7" id="KW-0812">Transmembrane</keyword>
<feature type="transmembrane region" description="Helical" evidence="7">
    <location>
        <begin position="139"/>
        <end position="157"/>
    </location>
</feature>
<keyword evidence="5 6" id="KW-0472">Membrane</keyword>
<keyword evidence="4 7" id="KW-1133">Transmembrane helix</keyword>
<comment type="similarity">
    <text evidence="2 6">Belongs to the RER1 family.</text>
</comment>
<evidence type="ECO:0000256" key="4">
    <source>
        <dbReference type="ARBA" id="ARBA00022989"/>
    </source>
</evidence>
<dbReference type="EMBL" id="JAFJZO010000022">
    <property type="protein sequence ID" value="KAG5504939.1"/>
    <property type="molecule type" value="Genomic_DNA"/>
</dbReference>
<dbReference type="PIRSF" id="PIRSF016013">
    <property type="entry name" value="AtER_Rer1p"/>
    <property type="match status" value="1"/>
</dbReference>
<feature type="transmembrane region" description="Helical" evidence="7">
    <location>
        <begin position="59"/>
        <end position="78"/>
    </location>
</feature>
<accession>A0A836I8P9</accession>
<evidence type="ECO:0000256" key="3">
    <source>
        <dbReference type="ARBA" id="ARBA00022692"/>
    </source>
</evidence>
<comment type="subcellular location">
    <subcellularLocation>
        <location evidence="1">Membrane</location>
        <topology evidence="1">Multi-pass membrane protein</topology>
    </subcellularLocation>
</comment>
<feature type="transmembrane region" description="Helical" evidence="7">
    <location>
        <begin position="113"/>
        <end position="133"/>
    </location>
</feature>
<comment type="caution">
    <text evidence="8">The sequence shown here is derived from an EMBL/GenBank/DDBJ whole genome shotgun (WGS) entry which is preliminary data.</text>
</comment>
<sequence length="183" mass="21042">MRASNDLLGSSKSSSFLSKARVTYKRYLDASVPHRGLRWCFFAFLAILYLARVVTFGGFYVVTYGLCIHLLYLLLLLITPLSDPEESESTSLPTTHADGDEYRPFMPKVQEFVIWKKMFTVLSICIFLTLFPFLDIPVFWPILVLYFLMLFATQIGGRVRHMIKHGYVPWNSGKPRFVPKNAS</sequence>
<dbReference type="AlphaFoldDB" id="A0A836I8P9"/>
<dbReference type="RefSeq" id="XP_067757200.1">
    <property type="nucleotide sequence ID" value="XM_067900371.1"/>
</dbReference>
<dbReference type="Proteomes" id="UP000674318">
    <property type="component" value="Unassembled WGS sequence"/>
</dbReference>
<dbReference type="GeneID" id="94290448"/>
<evidence type="ECO:0000313" key="8">
    <source>
        <dbReference type="EMBL" id="KAG5504939.1"/>
    </source>
</evidence>
<evidence type="ECO:0000256" key="7">
    <source>
        <dbReference type="SAM" id="Phobius"/>
    </source>
</evidence>
<organism evidence="8 9">
    <name type="scientific">Porcisia hertigi</name>
    <dbReference type="NCBI Taxonomy" id="2761500"/>
    <lineage>
        <taxon>Eukaryota</taxon>
        <taxon>Discoba</taxon>
        <taxon>Euglenozoa</taxon>
        <taxon>Kinetoplastea</taxon>
        <taxon>Metakinetoplastina</taxon>
        <taxon>Trypanosomatida</taxon>
        <taxon>Trypanosomatidae</taxon>
        <taxon>Leishmaniinae</taxon>
        <taxon>Porcisia</taxon>
    </lineage>
</organism>
<proteinExistence type="inferred from homology"/>
<dbReference type="GO" id="GO:0006621">
    <property type="term" value="P:protein retention in ER lumen"/>
    <property type="evidence" value="ECO:0007669"/>
    <property type="project" value="TreeGrafter"/>
</dbReference>
<reference evidence="8 9" key="1">
    <citation type="submission" date="2021-02" db="EMBL/GenBank/DDBJ databases">
        <title>Porcisia hertigi Genome sequencing and assembly.</title>
        <authorList>
            <person name="Almutairi H."/>
            <person name="Gatherer D."/>
        </authorList>
    </citation>
    <scope>NUCLEOTIDE SEQUENCE [LARGE SCALE GENOMIC DNA]</scope>
    <source>
        <strain evidence="8 9">C119</strain>
    </source>
</reference>
<gene>
    <name evidence="8" type="ORF">JKF63_04385</name>
</gene>
<evidence type="ECO:0000256" key="6">
    <source>
        <dbReference type="PIRNR" id="PIRNR016013"/>
    </source>
</evidence>
<dbReference type="InterPro" id="IPR004932">
    <property type="entry name" value="Rer1"/>
</dbReference>
<dbReference type="KEGG" id="phet:94290448"/>
<dbReference type="GO" id="GO:0005783">
    <property type="term" value="C:endoplasmic reticulum"/>
    <property type="evidence" value="ECO:0007669"/>
    <property type="project" value="GOC"/>
</dbReference>
<dbReference type="OrthoDB" id="448250at2759"/>
<keyword evidence="9" id="KW-1185">Reference proteome</keyword>
<name>A0A836I8P9_9TRYP</name>
<dbReference type="PANTHER" id="PTHR10743:SF0">
    <property type="entry name" value="PROTEIN RER1"/>
    <property type="match status" value="1"/>
</dbReference>
<dbReference type="PANTHER" id="PTHR10743">
    <property type="entry name" value="PROTEIN RER1"/>
    <property type="match status" value="1"/>
</dbReference>
<evidence type="ECO:0000256" key="2">
    <source>
        <dbReference type="ARBA" id="ARBA00006070"/>
    </source>
</evidence>
<dbReference type="GO" id="GO:0000139">
    <property type="term" value="C:Golgi membrane"/>
    <property type="evidence" value="ECO:0007669"/>
    <property type="project" value="TreeGrafter"/>
</dbReference>
<comment type="function">
    <text evidence="6">Involved in the retrieval of endoplasmic reticulum membrane proteins from the early Golgi compartment.</text>
</comment>
<dbReference type="GO" id="GO:0006890">
    <property type="term" value="P:retrograde vesicle-mediated transport, Golgi to endoplasmic reticulum"/>
    <property type="evidence" value="ECO:0007669"/>
    <property type="project" value="TreeGrafter"/>
</dbReference>